<dbReference type="SUPFAM" id="SSF55874">
    <property type="entry name" value="ATPase domain of HSP90 chaperone/DNA topoisomerase II/histidine kinase"/>
    <property type="match status" value="1"/>
</dbReference>
<reference evidence="13 14" key="1">
    <citation type="submission" date="2017-04" db="EMBL/GenBank/DDBJ databases">
        <authorList>
            <person name="Afonso C.L."/>
            <person name="Miller P.J."/>
            <person name="Scott M.A."/>
            <person name="Spackman E."/>
            <person name="Goraichik I."/>
            <person name="Dimitrov K.M."/>
            <person name="Suarez D.L."/>
            <person name="Swayne D.E."/>
        </authorList>
    </citation>
    <scope>NUCLEOTIDE SEQUENCE [LARGE SCALE GENOMIC DNA]</scope>
    <source>
        <strain evidence="13 14">DSM 13146</strain>
    </source>
</reference>
<dbReference type="PROSITE" id="PS50885">
    <property type="entry name" value="HAMP"/>
    <property type="match status" value="1"/>
</dbReference>
<dbReference type="Gene3D" id="1.10.287.130">
    <property type="match status" value="1"/>
</dbReference>
<dbReference type="RefSeq" id="WP_170920413.1">
    <property type="nucleotide sequence ID" value="NZ_FWXF01000006.1"/>
</dbReference>
<dbReference type="CDD" id="cd18774">
    <property type="entry name" value="PDC2_HK_sensor"/>
    <property type="match status" value="1"/>
</dbReference>
<proteinExistence type="predicted"/>
<keyword evidence="10" id="KW-1133">Transmembrane helix</keyword>
<dbReference type="SUPFAM" id="SSF47384">
    <property type="entry name" value="Homodimeric domain of signal transducing histidine kinase"/>
    <property type="match status" value="1"/>
</dbReference>
<organism evidence="13 14">
    <name type="scientific">Desulfacinum hydrothermale DSM 13146</name>
    <dbReference type="NCBI Taxonomy" id="1121390"/>
    <lineage>
        <taxon>Bacteria</taxon>
        <taxon>Pseudomonadati</taxon>
        <taxon>Thermodesulfobacteriota</taxon>
        <taxon>Syntrophobacteria</taxon>
        <taxon>Syntrophobacterales</taxon>
        <taxon>Syntrophobacteraceae</taxon>
        <taxon>Desulfacinum</taxon>
    </lineage>
</organism>
<dbReference type="PANTHER" id="PTHR43065:SF10">
    <property type="entry name" value="PEROXIDE STRESS-ACTIVATED HISTIDINE KINASE MAK3"/>
    <property type="match status" value="1"/>
</dbReference>
<dbReference type="PRINTS" id="PR00344">
    <property type="entry name" value="BCTRLSENSOR"/>
</dbReference>
<feature type="domain" description="HAMP" evidence="12">
    <location>
        <begin position="310"/>
        <end position="362"/>
    </location>
</feature>
<keyword evidence="5" id="KW-0808">Transferase</keyword>
<dbReference type="SUPFAM" id="SSF158472">
    <property type="entry name" value="HAMP domain-like"/>
    <property type="match status" value="1"/>
</dbReference>
<evidence type="ECO:0000256" key="4">
    <source>
        <dbReference type="ARBA" id="ARBA00022553"/>
    </source>
</evidence>
<evidence type="ECO:0000259" key="11">
    <source>
        <dbReference type="PROSITE" id="PS50109"/>
    </source>
</evidence>
<dbReference type="STRING" id="1121390.SAMN02746041_01392"/>
<evidence type="ECO:0000256" key="10">
    <source>
        <dbReference type="SAM" id="Phobius"/>
    </source>
</evidence>
<sequence>MPTRIVHRFLVVLILLTALPMALLGAASYRAARKALTGTALMHMETIAEDHKNHLDFWFRERLQDLTTVASLPPVRMVCTRCSTSGCPIQSGTTLEAVRASLRSVTGSPPLYESMALYSADGRLLAAAGPQDKAPRPAPIRPPKEPTFGTPLRGPDGLWHVSLAAPIQGEEGKPVGTVVATVNMSQSLDPMMTDRAGLGSTGRTYLLTPQREIVTRIHALSDGAGEISSPHSFAIEQVLAGQSGAGLYKDFQGREVVGAYRWLSGYRLGLLAEMTTREILAPVQWMLAWTVAAVAALLLSCFILAWAAAGRMSQPIVEMSEAARRMADGDFSVQINASRRDELGILAQSFNEMSRRTAQTLEELRANERSLRRAYQSQKVLQRRLVQSEKLAAVGELVAGVVHEMRNPLSSVKLNLQILQRSLDREGPLAEHFSLALEQVKLLENMFRDLLDYSKPLQITARPEALELLVERALEQASAEVSLADVRVEKELDRDLPFVEVDGERAVQVLVNVIKNSVQNADGPLRLRFQAAVKEDPSGSAPVLRLAVQDTGPGIPPQHVTRLFQPFFTTRTKGTGLGLSMVKKIMDAHGGSVEIESTPGRGTTVHLDFPISGSEPHAEDPHH</sequence>
<dbReference type="InterPro" id="IPR036097">
    <property type="entry name" value="HisK_dim/P_sf"/>
</dbReference>
<dbReference type="EC" id="2.7.13.3" evidence="3"/>
<evidence type="ECO:0000256" key="6">
    <source>
        <dbReference type="ARBA" id="ARBA00022741"/>
    </source>
</evidence>
<dbReference type="PROSITE" id="PS50109">
    <property type="entry name" value="HIS_KIN"/>
    <property type="match status" value="1"/>
</dbReference>
<evidence type="ECO:0000256" key="1">
    <source>
        <dbReference type="ARBA" id="ARBA00000085"/>
    </source>
</evidence>
<dbReference type="Gene3D" id="3.30.565.10">
    <property type="entry name" value="Histidine kinase-like ATPase, C-terminal domain"/>
    <property type="match status" value="1"/>
</dbReference>
<dbReference type="Pfam" id="PF00672">
    <property type="entry name" value="HAMP"/>
    <property type="match status" value="1"/>
</dbReference>
<evidence type="ECO:0000256" key="3">
    <source>
        <dbReference type="ARBA" id="ARBA00012438"/>
    </source>
</evidence>
<dbReference type="InterPro" id="IPR004358">
    <property type="entry name" value="Sig_transdc_His_kin-like_C"/>
</dbReference>
<keyword evidence="6" id="KW-0547">Nucleotide-binding</keyword>
<dbReference type="EMBL" id="FWXF01000006">
    <property type="protein sequence ID" value="SMC22334.1"/>
    <property type="molecule type" value="Genomic_DNA"/>
</dbReference>
<protein>
    <recommendedName>
        <fullName evidence="3">histidine kinase</fullName>
        <ecNumber evidence="3">2.7.13.3</ecNumber>
    </recommendedName>
</protein>
<evidence type="ECO:0000256" key="2">
    <source>
        <dbReference type="ARBA" id="ARBA00004370"/>
    </source>
</evidence>
<dbReference type="GO" id="GO:0016020">
    <property type="term" value="C:membrane"/>
    <property type="evidence" value="ECO:0007669"/>
    <property type="project" value="UniProtKB-SubCell"/>
</dbReference>
<comment type="subcellular location">
    <subcellularLocation>
        <location evidence="2">Membrane</location>
    </subcellularLocation>
</comment>
<accession>A0A1W1XEY9</accession>
<dbReference type="GO" id="GO:0005524">
    <property type="term" value="F:ATP binding"/>
    <property type="evidence" value="ECO:0007669"/>
    <property type="project" value="UniProtKB-KW"/>
</dbReference>
<dbReference type="InterPro" id="IPR003594">
    <property type="entry name" value="HATPase_dom"/>
</dbReference>
<keyword evidence="9" id="KW-0902">Two-component regulatory system</keyword>
<evidence type="ECO:0000256" key="7">
    <source>
        <dbReference type="ARBA" id="ARBA00022777"/>
    </source>
</evidence>
<dbReference type="Gene3D" id="3.30.450.20">
    <property type="entry name" value="PAS domain"/>
    <property type="match status" value="1"/>
</dbReference>
<dbReference type="InterPro" id="IPR003660">
    <property type="entry name" value="HAMP_dom"/>
</dbReference>
<keyword evidence="10" id="KW-0812">Transmembrane</keyword>
<dbReference type="Proteomes" id="UP000192783">
    <property type="component" value="Unassembled WGS sequence"/>
</dbReference>
<dbReference type="InterPro" id="IPR003661">
    <property type="entry name" value="HisK_dim/P_dom"/>
</dbReference>
<dbReference type="Gene3D" id="6.10.340.10">
    <property type="match status" value="1"/>
</dbReference>
<keyword evidence="7 13" id="KW-0418">Kinase</keyword>
<dbReference type="InterPro" id="IPR036890">
    <property type="entry name" value="HATPase_C_sf"/>
</dbReference>
<dbReference type="Pfam" id="PF02518">
    <property type="entry name" value="HATPase_c"/>
    <property type="match status" value="1"/>
</dbReference>
<evidence type="ECO:0000259" key="12">
    <source>
        <dbReference type="PROSITE" id="PS50885"/>
    </source>
</evidence>
<name>A0A1W1XEY9_9BACT</name>
<evidence type="ECO:0000256" key="9">
    <source>
        <dbReference type="ARBA" id="ARBA00023012"/>
    </source>
</evidence>
<dbReference type="SMART" id="SM00304">
    <property type="entry name" value="HAMP"/>
    <property type="match status" value="1"/>
</dbReference>
<gene>
    <name evidence="13" type="ORF">SAMN02746041_01392</name>
</gene>
<evidence type="ECO:0000313" key="13">
    <source>
        <dbReference type="EMBL" id="SMC22334.1"/>
    </source>
</evidence>
<dbReference type="SMART" id="SM00387">
    <property type="entry name" value="HATPase_c"/>
    <property type="match status" value="1"/>
</dbReference>
<comment type="catalytic activity">
    <reaction evidence="1">
        <text>ATP + protein L-histidine = ADP + protein N-phospho-L-histidine.</text>
        <dbReference type="EC" id="2.7.13.3"/>
    </reaction>
</comment>
<dbReference type="SMART" id="SM00388">
    <property type="entry name" value="HisKA"/>
    <property type="match status" value="1"/>
</dbReference>
<dbReference type="GO" id="GO:0000155">
    <property type="term" value="F:phosphorelay sensor kinase activity"/>
    <property type="evidence" value="ECO:0007669"/>
    <property type="project" value="InterPro"/>
</dbReference>
<keyword evidence="8" id="KW-0067">ATP-binding</keyword>
<feature type="domain" description="Histidine kinase" evidence="11">
    <location>
        <begin position="400"/>
        <end position="613"/>
    </location>
</feature>
<dbReference type="InterPro" id="IPR005467">
    <property type="entry name" value="His_kinase_dom"/>
</dbReference>
<dbReference type="CDD" id="cd00082">
    <property type="entry name" value="HisKA"/>
    <property type="match status" value="1"/>
</dbReference>
<keyword evidence="4" id="KW-0597">Phosphoprotein</keyword>
<dbReference type="CDD" id="cd06225">
    <property type="entry name" value="HAMP"/>
    <property type="match status" value="1"/>
</dbReference>
<dbReference type="PANTHER" id="PTHR43065">
    <property type="entry name" value="SENSOR HISTIDINE KINASE"/>
    <property type="match status" value="1"/>
</dbReference>
<dbReference type="Pfam" id="PF00512">
    <property type="entry name" value="HisKA"/>
    <property type="match status" value="1"/>
</dbReference>
<keyword evidence="14" id="KW-1185">Reference proteome</keyword>
<evidence type="ECO:0000313" key="14">
    <source>
        <dbReference type="Proteomes" id="UP000192783"/>
    </source>
</evidence>
<dbReference type="CDD" id="cd00075">
    <property type="entry name" value="HATPase"/>
    <property type="match status" value="1"/>
</dbReference>
<evidence type="ECO:0000256" key="8">
    <source>
        <dbReference type="ARBA" id="ARBA00022840"/>
    </source>
</evidence>
<dbReference type="AlphaFoldDB" id="A0A1W1XEY9"/>
<evidence type="ECO:0000256" key="5">
    <source>
        <dbReference type="ARBA" id="ARBA00022679"/>
    </source>
</evidence>
<dbReference type="CDD" id="cd18773">
    <property type="entry name" value="PDC1_HK_sensor"/>
    <property type="match status" value="1"/>
</dbReference>
<keyword evidence="10" id="KW-0472">Membrane</keyword>
<feature type="transmembrane region" description="Helical" evidence="10">
    <location>
        <begin position="285"/>
        <end position="309"/>
    </location>
</feature>